<sequence>MHFGQRLFRVLLLCLVMMTRAVAGPPIPDELQPWTDWVLRDVPDRGCTLKDDQDGRICVWPGTLEMVWTGDVIQFQWRVNMLSEAWLTLPGEAGQWPFDVRANGREIPVLLRHDKPAVRLAAGQWTLTGRLRPETERGQLGLPVEAARVVLKNHRDVVTFGTDQRLHWHQSRVAGPSVTRVRVHRLLTLGRPPVLETHIQVESGTDGEVVTLGPLVPEGYALMSFESPLPARLEPDGQVTVQLASGTWQIKARLRALGVVRKVSPVRKGPLWPEEEVWSVNTGVQTGRVSITGQALDPALAEVPQAWQRWGAWKVTWSQGLELSYRDGPLTPASSSLNASTNLWWVRDAVRPIWMTRVTGTSGFEGGLRVASPWHVLRAESEGRPVGIQILEDGRFQIPFERARVDLQLTGMLNAPADNQRLSLPMGELAPPFKSQQLTVHAPVGQMVVAIFGADHVQGSWLSRWTLWDLFFSALVILAIGRTWGLLMGGIALPVIMLSYHEPWAPVWIWLLMIVAWALPDNGHRPGKWVRRFRWLVFAVLVMQCVTFAVIQGQRILYPQLAGLQDAMPGEPVGAEVMSLRDTPRQSLSVMKQERVRSGDRAPVPVAPDVLPVEVGPGLPAGHYVTASARIDGPLGQAGMVDIWRLGDTGLRLVRAAVLAGLVMLLLGLTARLRKLLLIWGLVAFGMGMPAEPVQAQTFPPDKMLESLREVLLKPPACMPDCVRAGQGELVADAYSLSLALVVSADVDAAWRLPVLQSPDMPVRWFMDGTPVRTFMRDGSGQIWIRVPAGVHELVLNLGLREFNALTLSFPEPPLDLASQVSDWTVEGLSGRQLAADRLTLKRIALPERQSEPGEAFAPPPIPAFVGVHRHIELGRDWRLTTQVTRRAPAKGALSVSIPLLAGESPLGGVQVVDRHAVVTFRDGQQHLTWTSTLPAASRLTLQAPGWSERAESWSLYADSRWRITWSGLQPVRWQGPDGRWQPQWQPEPGDQVVISVEPATLLTGQRLNVDRVSLTHVWQPERHQFEGVWQIRATAQDNFSVGGLAGVEALKAWLDGQSLPVTVREGVANWSVPAGMHELRLTWAYDAGNRQTQAAPLEFVGTWQNLSYTLRLPESRWLLWLTGPTDGPAILLWGGLLVLAVVAIVLGRHKGNPLTVRAWLLLAAGGALGWMGALPAVVLWVYAVALSGPELHKLSGWPRRLALAGLVLLTIMVLVAVLASIPRGLTGLPPDYVVGAGSHATELHWQADWVEGRLPDIRVWTLPLWVYRALMWAWSLWLAFAITGWLKWAWQRIVSAAESGQTAVPSVAVPEHTPEKDSASTTLALKQEKNDSHDAES</sequence>
<reference evidence="4" key="1">
    <citation type="submission" date="2024-05" db="EMBL/GenBank/DDBJ databases">
        <title>Genome sequencing of novel strain.</title>
        <authorList>
            <person name="Ganbat D."/>
            <person name="Ganbat S."/>
            <person name="Lee S.-J."/>
        </authorList>
    </citation>
    <scope>NUCLEOTIDE SEQUENCE</scope>
    <source>
        <strain evidence="4">SMD15-11</strain>
    </source>
</reference>
<keyword evidence="2" id="KW-1133">Transmembrane helix</keyword>
<evidence type="ECO:0000313" key="4">
    <source>
        <dbReference type="EMBL" id="XDT72579.1"/>
    </source>
</evidence>
<proteinExistence type="predicted"/>
<organism evidence="4">
    <name type="scientific">Thermohahella caldifontis</name>
    <dbReference type="NCBI Taxonomy" id="3142973"/>
    <lineage>
        <taxon>Bacteria</taxon>
        <taxon>Pseudomonadati</taxon>
        <taxon>Pseudomonadota</taxon>
        <taxon>Gammaproteobacteria</taxon>
        <taxon>Oceanospirillales</taxon>
        <taxon>Hahellaceae</taxon>
        <taxon>Thermohahella</taxon>
    </lineage>
</organism>
<dbReference type="RefSeq" id="WP_369601585.1">
    <property type="nucleotide sequence ID" value="NZ_CP154858.1"/>
</dbReference>
<feature type="region of interest" description="Disordered" evidence="1">
    <location>
        <begin position="1305"/>
        <end position="1338"/>
    </location>
</feature>
<feature type="compositionally biased region" description="Basic and acidic residues" evidence="1">
    <location>
        <begin position="1327"/>
        <end position="1338"/>
    </location>
</feature>
<feature type="transmembrane region" description="Helical" evidence="2">
    <location>
        <begin position="1202"/>
        <end position="1222"/>
    </location>
</feature>
<feature type="transmembrane region" description="Helical" evidence="2">
    <location>
        <begin position="532"/>
        <end position="551"/>
    </location>
</feature>
<feature type="transmembrane region" description="Helical" evidence="2">
    <location>
        <begin position="1159"/>
        <end position="1182"/>
    </location>
</feature>
<feature type="signal peptide" evidence="3">
    <location>
        <begin position="1"/>
        <end position="23"/>
    </location>
</feature>
<name>A0AB39UW57_9GAMM</name>
<feature type="transmembrane region" description="Helical" evidence="2">
    <location>
        <begin position="470"/>
        <end position="496"/>
    </location>
</feature>
<evidence type="ECO:0000256" key="3">
    <source>
        <dbReference type="SAM" id="SignalP"/>
    </source>
</evidence>
<dbReference type="EMBL" id="CP154858">
    <property type="protein sequence ID" value="XDT72579.1"/>
    <property type="molecule type" value="Genomic_DNA"/>
</dbReference>
<evidence type="ECO:0000256" key="2">
    <source>
        <dbReference type="SAM" id="Phobius"/>
    </source>
</evidence>
<evidence type="ECO:0000256" key="1">
    <source>
        <dbReference type="SAM" id="MobiDB-lite"/>
    </source>
</evidence>
<feature type="chain" id="PRO_5044221252" evidence="3">
    <location>
        <begin position="24"/>
        <end position="1338"/>
    </location>
</feature>
<accession>A0AB39UW57</accession>
<keyword evidence="3" id="KW-0732">Signal</keyword>
<feature type="transmembrane region" description="Helical" evidence="2">
    <location>
        <begin position="1266"/>
        <end position="1287"/>
    </location>
</feature>
<protein>
    <submittedName>
        <fullName evidence="4">Uncharacterized protein</fullName>
    </submittedName>
</protein>
<feature type="transmembrane region" description="Helical" evidence="2">
    <location>
        <begin position="1130"/>
        <end position="1147"/>
    </location>
</feature>
<feature type="transmembrane region" description="Helical" evidence="2">
    <location>
        <begin position="503"/>
        <end position="520"/>
    </location>
</feature>
<gene>
    <name evidence="4" type="ORF">AAIA72_00930</name>
</gene>
<keyword evidence="2" id="KW-0812">Transmembrane</keyword>
<dbReference type="KEGG" id="tcd:AAIA72_00930"/>
<keyword evidence="2" id="KW-0472">Membrane</keyword>
<feature type="transmembrane region" description="Helical" evidence="2">
    <location>
        <begin position="653"/>
        <end position="671"/>
    </location>
</feature>